<reference evidence="1" key="1">
    <citation type="submission" date="2018-05" db="EMBL/GenBank/DDBJ databases">
        <title>Draft genome of Mucuna pruriens seed.</title>
        <authorList>
            <person name="Nnadi N.E."/>
            <person name="Vos R."/>
            <person name="Hasami M.H."/>
            <person name="Devisetty U.K."/>
            <person name="Aguiy J.C."/>
        </authorList>
    </citation>
    <scope>NUCLEOTIDE SEQUENCE [LARGE SCALE GENOMIC DNA]</scope>
    <source>
        <strain evidence="1">JCA_2017</strain>
    </source>
</reference>
<dbReference type="InterPro" id="IPR053134">
    <property type="entry name" value="RNA-dir_DNA_polymerase"/>
</dbReference>
<dbReference type="AlphaFoldDB" id="A0A371HC67"/>
<dbReference type="PANTHER" id="PTHR24559:SF444">
    <property type="entry name" value="REVERSE TRANSCRIPTASE DOMAIN-CONTAINING PROTEIN"/>
    <property type="match status" value="1"/>
</dbReference>
<sequence>MPFKLKNVEATYQSLMDKILVNILDKNVEAYINDMMMLFDTLNAHNLKLNLDKCSFSILVDNFIGFMLTN</sequence>
<feature type="non-terminal residue" evidence="1">
    <location>
        <position position="1"/>
    </location>
</feature>
<protein>
    <submittedName>
        <fullName evidence="1">Retrovirus-related Pol polyprotein from transposon 17.6</fullName>
    </submittedName>
</protein>
<dbReference type="PANTHER" id="PTHR24559">
    <property type="entry name" value="TRANSPOSON TY3-I GAG-POL POLYPROTEIN"/>
    <property type="match status" value="1"/>
</dbReference>
<accession>A0A371HC67</accession>
<dbReference type="OrthoDB" id="542221at2759"/>
<dbReference type="InterPro" id="IPR043502">
    <property type="entry name" value="DNA/RNA_pol_sf"/>
</dbReference>
<dbReference type="EMBL" id="QJKJ01003010">
    <property type="protein sequence ID" value="RDY00386.1"/>
    <property type="molecule type" value="Genomic_DNA"/>
</dbReference>
<dbReference type="InterPro" id="IPR043128">
    <property type="entry name" value="Rev_trsase/Diguanyl_cyclase"/>
</dbReference>
<evidence type="ECO:0000313" key="1">
    <source>
        <dbReference type="EMBL" id="RDY00386.1"/>
    </source>
</evidence>
<gene>
    <name evidence="1" type="primary">pol</name>
    <name evidence="1" type="ORF">CR513_16445</name>
</gene>
<name>A0A371HC67_MUCPR</name>
<proteinExistence type="predicted"/>
<dbReference type="SUPFAM" id="SSF56672">
    <property type="entry name" value="DNA/RNA polymerases"/>
    <property type="match status" value="1"/>
</dbReference>
<keyword evidence="2" id="KW-1185">Reference proteome</keyword>
<comment type="caution">
    <text evidence="1">The sequence shown here is derived from an EMBL/GenBank/DDBJ whole genome shotgun (WGS) entry which is preliminary data.</text>
</comment>
<dbReference type="Proteomes" id="UP000257109">
    <property type="component" value="Unassembled WGS sequence"/>
</dbReference>
<evidence type="ECO:0000313" key="2">
    <source>
        <dbReference type="Proteomes" id="UP000257109"/>
    </source>
</evidence>
<organism evidence="1 2">
    <name type="scientific">Mucuna pruriens</name>
    <name type="common">Velvet bean</name>
    <name type="synonym">Dolichos pruriens</name>
    <dbReference type="NCBI Taxonomy" id="157652"/>
    <lineage>
        <taxon>Eukaryota</taxon>
        <taxon>Viridiplantae</taxon>
        <taxon>Streptophyta</taxon>
        <taxon>Embryophyta</taxon>
        <taxon>Tracheophyta</taxon>
        <taxon>Spermatophyta</taxon>
        <taxon>Magnoliopsida</taxon>
        <taxon>eudicotyledons</taxon>
        <taxon>Gunneridae</taxon>
        <taxon>Pentapetalae</taxon>
        <taxon>rosids</taxon>
        <taxon>fabids</taxon>
        <taxon>Fabales</taxon>
        <taxon>Fabaceae</taxon>
        <taxon>Papilionoideae</taxon>
        <taxon>50 kb inversion clade</taxon>
        <taxon>NPAAA clade</taxon>
        <taxon>indigoferoid/millettioid clade</taxon>
        <taxon>Phaseoleae</taxon>
        <taxon>Mucuna</taxon>
    </lineage>
</organism>
<dbReference type="Gene3D" id="3.30.70.270">
    <property type="match status" value="1"/>
</dbReference>